<gene>
    <name evidence="1" type="ORF">DW780_02170</name>
</gene>
<proteinExistence type="predicted"/>
<comment type="caution">
    <text evidence="1">The sequence shown here is derived from an EMBL/GenBank/DDBJ whole genome shotgun (WGS) entry which is preliminary data.</text>
</comment>
<name>A0A1H7SJB0_BACT4</name>
<dbReference type="PROSITE" id="PS51257">
    <property type="entry name" value="PROKAR_LIPOPROTEIN"/>
    <property type="match status" value="1"/>
</dbReference>
<dbReference type="PANTHER" id="PTHR37833:SF1">
    <property type="entry name" value="SIGNAL PEPTIDE PROTEIN"/>
    <property type="match status" value="1"/>
</dbReference>
<sequence length="343" mass="40031">MSNYFKMLVFVVIICFFLGCSKNAELSLTQLLDRTISQEMPTLLFLSDTSSFRYRRVKEMLDNKEARDILKQFRFLEINVSEYQYFNQLLYSFATNYFIIMDNRNIVSIVPYSLSNDSILDRICNYKNHPLKDCIKDISLLDGDEQLISSTINQIFMVQYLHTKHLISDKEYTDSLYSSIKVLPYFYNQYLLCKMDSFGETNYAWLDSLNIWERKLYDLPMKELMLRRFNVDSCAKSNIKFENEVANLGKINLNESIEHIFYFSNISNAPSVIYNVEATCGCMVVSWPHAPILPGEKDSINVVFKGLSIGYFNKNIWVNTNSSKKRLVLKICGEVNEEKKVSL</sequence>
<dbReference type="AlphaFoldDB" id="A0A1H7SJB0"/>
<accession>A0A1H7SJB0</accession>
<protein>
    <submittedName>
        <fullName evidence="1">DUF1573 domain-containing protein</fullName>
    </submittedName>
</protein>
<dbReference type="InterPro" id="IPR011467">
    <property type="entry name" value="DUF1573"/>
</dbReference>
<reference evidence="1 2" key="1">
    <citation type="submission" date="2018-08" db="EMBL/GenBank/DDBJ databases">
        <title>A genome reference for cultivated species of the human gut microbiota.</title>
        <authorList>
            <person name="Zou Y."/>
            <person name="Xue W."/>
            <person name="Luo G."/>
        </authorList>
    </citation>
    <scope>NUCLEOTIDE SEQUENCE [LARGE SCALE GENOMIC DNA]</scope>
    <source>
        <strain evidence="1 2">AM30-26</strain>
    </source>
</reference>
<evidence type="ECO:0000313" key="1">
    <source>
        <dbReference type="EMBL" id="RHD90793.1"/>
    </source>
</evidence>
<dbReference type="EMBL" id="QSJP01000002">
    <property type="protein sequence ID" value="RHD90793.1"/>
    <property type="molecule type" value="Genomic_DNA"/>
</dbReference>
<organism evidence="1 2">
    <name type="scientific">Bacteroides thetaiotaomicron</name>
    <dbReference type="NCBI Taxonomy" id="818"/>
    <lineage>
        <taxon>Bacteria</taxon>
        <taxon>Pseudomonadati</taxon>
        <taxon>Bacteroidota</taxon>
        <taxon>Bacteroidia</taxon>
        <taxon>Bacteroidales</taxon>
        <taxon>Bacteroidaceae</taxon>
        <taxon>Bacteroides</taxon>
    </lineage>
</organism>
<dbReference type="Gene3D" id="2.60.40.10">
    <property type="entry name" value="Immunoglobulins"/>
    <property type="match status" value="1"/>
</dbReference>
<evidence type="ECO:0000313" key="2">
    <source>
        <dbReference type="Proteomes" id="UP000284785"/>
    </source>
</evidence>
<dbReference type="InterPro" id="IPR013783">
    <property type="entry name" value="Ig-like_fold"/>
</dbReference>
<dbReference type="PANTHER" id="PTHR37833">
    <property type="entry name" value="LIPOPROTEIN-RELATED"/>
    <property type="match status" value="1"/>
</dbReference>
<dbReference type="Pfam" id="PF07610">
    <property type="entry name" value="DUF1573"/>
    <property type="match status" value="1"/>
</dbReference>
<dbReference type="Proteomes" id="UP000284785">
    <property type="component" value="Unassembled WGS sequence"/>
</dbReference>
<dbReference type="RefSeq" id="WP_081342032.1">
    <property type="nucleotide sequence ID" value="NZ_CABJDH010000001.1"/>
</dbReference>